<proteinExistence type="predicted"/>
<gene>
    <name evidence="2" type="ORF">PGLA1383_LOCUS50877</name>
</gene>
<dbReference type="AlphaFoldDB" id="A0A813HBP4"/>
<organism evidence="2 3">
    <name type="scientific">Polarella glacialis</name>
    <name type="common">Dinoflagellate</name>
    <dbReference type="NCBI Taxonomy" id="89957"/>
    <lineage>
        <taxon>Eukaryota</taxon>
        <taxon>Sar</taxon>
        <taxon>Alveolata</taxon>
        <taxon>Dinophyceae</taxon>
        <taxon>Suessiales</taxon>
        <taxon>Suessiaceae</taxon>
        <taxon>Polarella</taxon>
    </lineage>
</organism>
<accession>A0A813HBP4</accession>
<dbReference type="OrthoDB" id="412862at2759"/>
<reference evidence="2" key="1">
    <citation type="submission" date="2021-02" db="EMBL/GenBank/DDBJ databases">
        <authorList>
            <person name="Dougan E. K."/>
            <person name="Rhodes N."/>
            <person name="Thang M."/>
            <person name="Chan C."/>
        </authorList>
    </citation>
    <scope>NUCLEOTIDE SEQUENCE</scope>
</reference>
<evidence type="ECO:0000313" key="2">
    <source>
        <dbReference type="EMBL" id="CAE8635281.1"/>
    </source>
</evidence>
<protein>
    <submittedName>
        <fullName evidence="2">Uncharacterized protein</fullName>
    </submittedName>
</protein>
<feature type="chain" id="PRO_5032777952" evidence="1">
    <location>
        <begin position="20"/>
        <end position="433"/>
    </location>
</feature>
<sequence length="433" mass="48154">MGLSTSALLVVLQAHLVSTQYPAPVAKPTWCSVPNYRFYRWTPTKARGFAPSADLHCGLQEGKPDGCSCVGYKECRSGYCVPDITGATYCTYPIIQVAEIEFWRKSQKVRTQKVPDNNHDAFRVMSSADVPQTWGVWELELYRFTNCSGRLVGGTAISSSSRSHGFGHSIDHAAPYGLHETPRTYWQDDPSLPKQSFELHGPEMYAVDGDQTTNWYPTCQTPCLADTQWVGLNFSTPMPGGVKCVRILQDKDRAYASFGLRVQGHRHDTGAWETLASFSAATWEYGGVWENLSIPQGVSFYASRGHARSLDSNLSSSVVELVGTPLEFDFGVETEIDAWRFAPAKEPSENNSAIHDGYTCENDGLCARDPVQWKLDGSLDRTNWVTLTAQDTADYDVPIFRQAFTPFFSVDHLVSLTINDIWPDGRGKCAARR</sequence>
<evidence type="ECO:0000313" key="3">
    <source>
        <dbReference type="Proteomes" id="UP000654075"/>
    </source>
</evidence>
<evidence type="ECO:0000256" key="1">
    <source>
        <dbReference type="SAM" id="SignalP"/>
    </source>
</evidence>
<dbReference type="Gene3D" id="2.60.120.260">
    <property type="entry name" value="Galactose-binding domain-like"/>
    <property type="match status" value="1"/>
</dbReference>
<keyword evidence="1" id="KW-0732">Signal</keyword>
<keyword evidence="3" id="KW-1185">Reference proteome</keyword>
<dbReference type="Proteomes" id="UP000654075">
    <property type="component" value="Unassembled WGS sequence"/>
</dbReference>
<feature type="signal peptide" evidence="1">
    <location>
        <begin position="1"/>
        <end position="19"/>
    </location>
</feature>
<dbReference type="EMBL" id="CAJNNV010031267">
    <property type="protein sequence ID" value="CAE8635281.1"/>
    <property type="molecule type" value="Genomic_DNA"/>
</dbReference>
<name>A0A813HBP4_POLGL</name>
<comment type="caution">
    <text evidence="2">The sequence shown here is derived from an EMBL/GenBank/DDBJ whole genome shotgun (WGS) entry which is preliminary data.</text>
</comment>